<keyword evidence="8" id="KW-0862">Zinc</keyword>
<dbReference type="AlphaFoldDB" id="A0AAV0ARL6"/>
<dbReference type="EC" id="2.3.2.31" evidence="2"/>
<keyword evidence="6 9" id="KW-0863">Zinc-finger</keyword>
<dbReference type="Proteomes" id="UP001153365">
    <property type="component" value="Unassembled WGS sequence"/>
</dbReference>
<dbReference type="PROSITE" id="PS51873">
    <property type="entry name" value="TRIAD"/>
    <property type="match status" value="1"/>
</dbReference>
<name>A0AAV0ARL6_PHAPC</name>
<reference evidence="12" key="1">
    <citation type="submission" date="2022-06" db="EMBL/GenBank/DDBJ databases">
        <authorList>
            <consortium name="SYNGENTA / RWTH Aachen University"/>
        </authorList>
    </citation>
    <scope>NUCLEOTIDE SEQUENCE</scope>
</reference>
<evidence type="ECO:0000256" key="8">
    <source>
        <dbReference type="ARBA" id="ARBA00022833"/>
    </source>
</evidence>
<protein>
    <recommendedName>
        <fullName evidence="2">RBR-type E3 ubiquitin transferase</fullName>
        <ecNumber evidence="2">2.3.2.31</ecNumber>
    </recommendedName>
</protein>
<keyword evidence="5" id="KW-0677">Repeat</keyword>
<dbReference type="PROSITE" id="PS00518">
    <property type="entry name" value="ZF_RING_1"/>
    <property type="match status" value="1"/>
</dbReference>
<evidence type="ECO:0000256" key="1">
    <source>
        <dbReference type="ARBA" id="ARBA00001798"/>
    </source>
</evidence>
<dbReference type="Gene3D" id="3.10.110.10">
    <property type="entry name" value="Ubiquitin Conjugating Enzyme"/>
    <property type="match status" value="1"/>
</dbReference>
<gene>
    <name evidence="12" type="ORF">PPACK8108_LOCUS5154</name>
</gene>
<dbReference type="SMART" id="SM00647">
    <property type="entry name" value="IBR"/>
    <property type="match status" value="2"/>
</dbReference>
<accession>A0AAV0ARL6</accession>
<dbReference type="InterPro" id="IPR031127">
    <property type="entry name" value="E3_UB_ligase_RBR"/>
</dbReference>
<dbReference type="SUPFAM" id="SSF57850">
    <property type="entry name" value="RING/U-box"/>
    <property type="match status" value="3"/>
</dbReference>
<dbReference type="FunFam" id="3.30.40.10:FF:000416">
    <property type="entry name" value="RBR-type E3 ubiquitin transferase"/>
    <property type="match status" value="1"/>
</dbReference>
<evidence type="ECO:0000256" key="9">
    <source>
        <dbReference type="PROSITE-ProRule" id="PRU00175"/>
    </source>
</evidence>
<feature type="domain" description="RING-type" evidence="11">
    <location>
        <begin position="210"/>
        <end position="506"/>
    </location>
</feature>
<dbReference type="CDD" id="cd23820">
    <property type="entry name" value="RWD_RNF14"/>
    <property type="match status" value="1"/>
</dbReference>
<dbReference type="InterPro" id="IPR017907">
    <property type="entry name" value="Znf_RING_CS"/>
</dbReference>
<dbReference type="InterPro" id="IPR006575">
    <property type="entry name" value="RWD_dom"/>
</dbReference>
<dbReference type="EMBL" id="CALTRL010000992">
    <property type="protein sequence ID" value="CAH7670444.1"/>
    <property type="molecule type" value="Genomic_DNA"/>
</dbReference>
<dbReference type="Pfam" id="PF05773">
    <property type="entry name" value="RWD"/>
    <property type="match status" value="1"/>
</dbReference>
<dbReference type="InterPro" id="IPR016135">
    <property type="entry name" value="UBQ-conjugating_enzyme/RWD"/>
</dbReference>
<keyword evidence="7" id="KW-0833">Ubl conjugation pathway</keyword>
<evidence type="ECO:0000259" key="11">
    <source>
        <dbReference type="PROSITE" id="PS51873"/>
    </source>
</evidence>
<comment type="caution">
    <text evidence="12">The sequence shown here is derived from an EMBL/GenBank/DDBJ whole genome shotgun (WGS) entry which is preliminary data.</text>
</comment>
<dbReference type="SUPFAM" id="SSF54495">
    <property type="entry name" value="UBC-like"/>
    <property type="match status" value="1"/>
</dbReference>
<dbReference type="Gene3D" id="1.20.120.1750">
    <property type="match status" value="1"/>
</dbReference>
<dbReference type="Gene3D" id="3.30.40.10">
    <property type="entry name" value="Zinc/RING finger domain, C3HC4 (zinc finger)"/>
    <property type="match status" value="1"/>
</dbReference>
<feature type="domain" description="RING-type" evidence="10">
    <location>
        <begin position="214"/>
        <end position="266"/>
    </location>
</feature>
<evidence type="ECO:0000256" key="5">
    <source>
        <dbReference type="ARBA" id="ARBA00022737"/>
    </source>
</evidence>
<keyword evidence="3" id="KW-0808">Transferase</keyword>
<evidence type="ECO:0000256" key="3">
    <source>
        <dbReference type="ARBA" id="ARBA00022679"/>
    </source>
</evidence>
<sequence>MSDYNSRDTTIRNDQEDLSIIETCKEIQSVELEVLRSIIPEEMMEFCQENSPSSSNSVDFIEIHFTIQLDFGKSFEVDCSFKDAGSIVKSNNCILSLRFLPKFKLIVKIPQTYPIKSSPLLKIDCTWATDFDLNRAKKSLDAISSIEGQIWNCVDWLEHEWFDPLRIEKSSVKNPIKISIDLRDGFSFGESKDHFIENDKKLVKLAFMDEEFDCGICLETQQGRKCIKLERCGHVFCRECISDYFTLMIQEGTIEQVRCCDSDCPLSDENEENQQDGNSIINSLISPNSMKDQRYRFITESELDDLVGITLKNRFNTLYEKKLVEKDPNNCYCPIESCKSFVIYDGPKISEEDDAKVLVSNLRTCQKCGFSFCFGCKRTWHGSMNRCSLPLSERIIDEFFVGDVFNEKKLMRNKYKFGWSGRDNENFKKIFEKLFEELINQSWKAANSTECVSCFISIEKISGCNHMVCPKCKTHFCYRCSKKIKNLGKHYGDPDNLESKECFGQLFENVKLGQSLLNSKLSRNIERLNIIRDKFQEFHR</sequence>
<comment type="catalytic activity">
    <reaction evidence="1">
        <text>[E2 ubiquitin-conjugating enzyme]-S-ubiquitinyl-L-cysteine + [acceptor protein]-L-lysine = [E2 ubiquitin-conjugating enzyme]-L-cysteine + [acceptor protein]-N(6)-ubiquitinyl-L-lysine.</text>
        <dbReference type="EC" id="2.3.2.31"/>
    </reaction>
</comment>
<evidence type="ECO:0000256" key="7">
    <source>
        <dbReference type="ARBA" id="ARBA00022786"/>
    </source>
</evidence>
<dbReference type="GO" id="GO:0061630">
    <property type="term" value="F:ubiquitin protein ligase activity"/>
    <property type="evidence" value="ECO:0007669"/>
    <property type="project" value="UniProtKB-EC"/>
</dbReference>
<dbReference type="GO" id="GO:0008270">
    <property type="term" value="F:zinc ion binding"/>
    <property type="evidence" value="ECO:0007669"/>
    <property type="project" value="UniProtKB-KW"/>
</dbReference>
<proteinExistence type="predicted"/>
<evidence type="ECO:0000256" key="4">
    <source>
        <dbReference type="ARBA" id="ARBA00022723"/>
    </source>
</evidence>
<dbReference type="PROSITE" id="PS50089">
    <property type="entry name" value="ZF_RING_2"/>
    <property type="match status" value="1"/>
</dbReference>
<evidence type="ECO:0000313" key="13">
    <source>
        <dbReference type="Proteomes" id="UP001153365"/>
    </source>
</evidence>
<evidence type="ECO:0000313" key="12">
    <source>
        <dbReference type="EMBL" id="CAH7670444.1"/>
    </source>
</evidence>
<dbReference type="SMART" id="SM00184">
    <property type="entry name" value="RING"/>
    <property type="match status" value="1"/>
</dbReference>
<dbReference type="GO" id="GO:0016567">
    <property type="term" value="P:protein ubiquitination"/>
    <property type="evidence" value="ECO:0007669"/>
    <property type="project" value="InterPro"/>
</dbReference>
<dbReference type="Pfam" id="PF01485">
    <property type="entry name" value="IBR"/>
    <property type="match status" value="1"/>
</dbReference>
<keyword evidence="13" id="KW-1185">Reference proteome</keyword>
<dbReference type="PANTHER" id="PTHR11685">
    <property type="entry name" value="RBR FAMILY RING FINGER AND IBR DOMAIN-CONTAINING"/>
    <property type="match status" value="1"/>
</dbReference>
<keyword evidence="4" id="KW-0479">Metal-binding</keyword>
<organism evidence="12 13">
    <name type="scientific">Phakopsora pachyrhizi</name>
    <name type="common">Asian soybean rust disease fungus</name>
    <dbReference type="NCBI Taxonomy" id="170000"/>
    <lineage>
        <taxon>Eukaryota</taxon>
        <taxon>Fungi</taxon>
        <taxon>Dikarya</taxon>
        <taxon>Basidiomycota</taxon>
        <taxon>Pucciniomycotina</taxon>
        <taxon>Pucciniomycetes</taxon>
        <taxon>Pucciniales</taxon>
        <taxon>Phakopsoraceae</taxon>
        <taxon>Phakopsora</taxon>
    </lineage>
</organism>
<dbReference type="Pfam" id="PF22191">
    <property type="entry name" value="IBR_1"/>
    <property type="match status" value="1"/>
</dbReference>
<dbReference type="InterPro" id="IPR013083">
    <property type="entry name" value="Znf_RING/FYVE/PHD"/>
</dbReference>
<evidence type="ECO:0000256" key="6">
    <source>
        <dbReference type="ARBA" id="ARBA00022771"/>
    </source>
</evidence>
<evidence type="ECO:0000256" key="2">
    <source>
        <dbReference type="ARBA" id="ARBA00012251"/>
    </source>
</evidence>
<dbReference type="CDD" id="cd23134">
    <property type="entry name" value="RING-HC_ITT1-like"/>
    <property type="match status" value="1"/>
</dbReference>
<evidence type="ECO:0000259" key="10">
    <source>
        <dbReference type="PROSITE" id="PS50089"/>
    </source>
</evidence>
<dbReference type="InterPro" id="IPR001841">
    <property type="entry name" value="Znf_RING"/>
</dbReference>
<dbReference type="InterPro" id="IPR044066">
    <property type="entry name" value="TRIAD_supradom"/>
</dbReference>
<dbReference type="InterPro" id="IPR002867">
    <property type="entry name" value="IBR_dom"/>
</dbReference>